<accession>A0A840RZJ3</accession>
<dbReference type="Proteomes" id="UP000571084">
    <property type="component" value="Unassembled WGS sequence"/>
</dbReference>
<sequence>MMQNKYLTTAPSRGIVLLALLLTLALMGIALMGAVSWWSLERQRENEEDLLFIGNQYRLAIERYYYVTPGNGKALPMRLDELIEDQRFPSPVRHLRRLYLDPMTGEPFELIHIGEQIHGVASKSQKKAIKRSGFFPPYTAFEGIETYDQWTFLFTPPRGRKAVSITPKVALKQEKIRE</sequence>
<proteinExistence type="predicted"/>
<dbReference type="RefSeq" id="WP_168057171.1">
    <property type="nucleotide sequence ID" value="NZ_JACHHQ010000008.1"/>
</dbReference>
<organism evidence="1 2">
    <name type="scientific">Glaciimonas immobilis</name>
    <dbReference type="NCBI Taxonomy" id="728004"/>
    <lineage>
        <taxon>Bacteria</taxon>
        <taxon>Pseudomonadati</taxon>
        <taxon>Pseudomonadota</taxon>
        <taxon>Betaproteobacteria</taxon>
        <taxon>Burkholderiales</taxon>
        <taxon>Oxalobacteraceae</taxon>
        <taxon>Glaciimonas</taxon>
    </lineage>
</organism>
<keyword evidence="2" id="KW-1185">Reference proteome</keyword>
<protein>
    <submittedName>
        <fullName evidence="1">Type II secretory pathway pseudopilin PulG</fullName>
    </submittedName>
</protein>
<reference evidence="1 2" key="1">
    <citation type="submission" date="2020-08" db="EMBL/GenBank/DDBJ databases">
        <title>Genomic Encyclopedia of Type Strains, Phase IV (KMG-IV): sequencing the most valuable type-strain genomes for metagenomic binning, comparative biology and taxonomic classification.</title>
        <authorList>
            <person name="Goeker M."/>
        </authorList>
    </citation>
    <scope>NUCLEOTIDE SEQUENCE [LARGE SCALE GENOMIC DNA]</scope>
    <source>
        <strain evidence="1 2">DSM 23240</strain>
    </source>
</reference>
<comment type="caution">
    <text evidence="1">The sequence shown here is derived from an EMBL/GenBank/DDBJ whole genome shotgun (WGS) entry which is preliminary data.</text>
</comment>
<evidence type="ECO:0000313" key="1">
    <source>
        <dbReference type="EMBL" id="MBB5201830.1"/>
    </source>
</evidence>
<dbReference type="AlphaFoldDB" id="A0A840RZJ3"/>
<name>A0A840RZJ3_9BURK</name>
<dbReference type="EMBL" id="JACHHQ010000008">
    <property type="protein sequence ID" value="MBB5201830.1"/>
    <property type="molecule type" value="Genomic_DNA"/>
</dbReference>
<gene>
    <name evidence="1" type="ORF">HNR39_003688</name>
</gene>
<evidence type="ECO:0000313" key="2">
    <source>
        <dbReference type="Proteomes" id="UP000571084"/>
    </source>
</evidence>